<dbReference type="EnsemblMetazoa" id="G32358.1">
    <property type="protein sequence ID" value="G32358.1:cds"/>
    <property type="gene ID" value="G32358"/>
</dbReference>
<comment type="subcellular location">
    <subcellularLocation>
        <location evidence="1">Membrane</location>
        <topology evidence="1">Multi-pass membrane protein</topology>
    </subcellularLocation>
</comment>
<dbReference type="SMART" id="SM00918">
    <property type="entry name" value="Lig_chan-Glu_bd"/>
    <property type="match status" value="1"/>
</dbReference>
<evidence type="ECO:0000256" key="6">
    <source>
        <dbReference type="ARBA" id="ARBA00023136"/>
    </source>
</evidence>
<evidence type="ECO:0000259" key="11">
    <source>
        <dbReference type="SMART" id="SM00918"/>
    </source>
</evidence>
<reference evidence="12" key="1">
    <citation type="submission" date="2022-08" db="UniProtKB">
        <authorList>
            <consortium name="EnsemblMetazoa"/>
        </authorList>
    </citation>
    <scope>IDENTIFICATION</scope>
    <source>
        <strain evidence="12">05x7-T-G4-1.051#20</strain>
    </source>
</reference>
<sequence>MWDEQKYSKYVIVITCFILFHHAKENNVSECESKHIGIVYSKLQEVNLDEIQNNRCIIYFVDFSEPYLVLQKVHEMSKKDYDFIFFPSNIPTFIQDFARYFTSKTIITEQTSHCLPSVNNPEATALDVISDGRRIVKENRSQFQLQKVASMSIAIFKELRWRLSVIFFDNLYALLVDVFSERINQDYLASAFDQSKGNFRFTALRDHSSWFVVTTSPDFDDDIGTNNSILDNVILLNVIEKEFEPVVNVKNCTTRNSDANIFFLYTLLWKTKLDRSPRCNLYRKFEPIGCVDSNGLLTYSSFFPNSNFGFNRRHLFVTTIWWPPFTERFIENGTTVKYFGYCMDLLRELAKALNFTYTVIEAPDGEFGTLLQNGSWSGMVGQLERRVV</sequence>
<evidence type="ECO:0000256" key="1">
    <source>
        <dbReference type="ARBA" id="ARBA00004141"/>
    </source>
</evidence>
<evidence type="ECO:0000256" key="9">
    <source>
        <dbReference type="ARBA" id="ARBA00023286"/>
    </source>
</evidence>
<keyword evidence="5" id="KW-0406">Ion transport</keyword>
<accession>A0A8W8MCP3</accession>
<evidence type="ECO:0000256" key="5">
    <source>
        <dbReference type="ARBA" id="ARBA00023065"/>
    </source>
</evidence>
<dbReference type="AlphaFoldDB" id="A0A8W8MCP3"/>
<evidence type="ECO:0000256" key="2">
    <source>
        <dbReference type="ARBA" id="ARBA00022448"/>
    </source>
</evidence>
<keyword evidence="3" id="KW-0812">Transmembrane</keyword>
<dbReference type="Gene3D" id="3.40.190.10">
    <property type="entry name" value="Periplasmic binding protein-like II"/>
    <property type="match status" value="1"/>
</dbReference>
<keyword evidence="10" id="KW-0407">Ion channel</keyword>
<evidence type="ECO:0000256" key="7">
    <source>
        <dbReference type="ARBA" id="ARBA00023170"/>
    </source>
</evidence>
<feature type="domain" description="Ionotropic glutamate receptor L-glutamate and glycine-binding" evidence="11">
    <location>
        <begin position="324"/>
        <end position="385"/>
    </location>
</feature>
<dbReference type="SUPFAM" id="SSF53850">
    <property type="entry name" value="Periplasmic binding protein-like II"/>
    <property type="match status" value="1"/>
</dbReference>
<dbReference type="Pfam" id="PF10613">
    <property type="entry name" value="Lig_chan-Glu_bd"/>
    <property type="match status" value="1"/>
</dbReference>
<dbReference type="InterPro" id="IPR019594">
    <property type="entry name" value="Glu/Gly-bd"/>
</dbReference>
<keyword evidence="2" id="KW-0813">Transport</keyword>
<proteinExistence type="predicted"/>
<keyword evidence="9" id="KW-1071">Ligand-gated ion channel</keyword>
<keyword evidence="7" id="KW-0675">Receptor</keyword>
<evidence type="ECO:0000313" key="13">
    <source>
        <dbReference type="Proteomes" id="UP000005408"/>
    </source>
</evidence>
<evidence type="ECO:0000313" key="12">
    <source>
        <dbReference type="EnsemblMetazoa" id="G32358.1:cds"/>
    </source>
</evidence>
<evidence type="ECO:0000256" key="8">
    <source>
        <dbReference type="ARBA" id="ARBA00023180"/>
    </source>
</evidence>
<evidence type="ECO:0000256" key="10">
    <source>
        <dbReference type="ARBA" id="ARBA00023303"/>
    </source>
</evidence>
<dbReference type="GO" id="GO:0015276">
    <property type="term" value="F:ligand-gated monoatomic ion channel activity"/>
    <property type="evidence" value="ECO:0007669"/>
    <property type="project" value="InterPro"/>
</dbReference>
<protein>
    <recommendedName>
        <fullName evidence="11">Ionotropic glutamate receptor L-glutamate and glycine-binding domain-containing protein</fullName>
    </recommendedName>
</protein>
<evidence type="ECO:0000256" key="3">
    <source>
        <dbReference type="ARBA" id="ARBA00022692"/>
    </source>
</evidence>
<keyword evidence="13" id="KW-1185">Reference proteome</keyword>
<keyword evidence="8" id="KW-0325">Glycoprotein</keyword>
<dbReference type="Proteomes" id="UP000005408">
    <property type="component" value="Unassembled WGS sequence"/>
</dbReference>
<dbReference type="GO" id="GO:0016020">
    <property type="term" value="C:membrane"/>
    <property type="evidence" value="ECO:0007669"/>
    <property type="project" value="UniProtKB-SubCell"/>
</dbReference>
<evidence type="ECO:0000256" key="4">
    <source>
        <dbReference type="ARBA" id="ARBA00022989"/>
    </source>
</evidence>
<keyword evidence="4" id="KW-1133">Transmembrane helix</keyword>
<name>A0A8W8MCP3_MAGGI</name>
<organism evidence="12 13">
    <name type="scientific">Magallana gigas</name>
    <name type="common">Pacific oyster</name>
    <name type="synonym">Crassostrea gigas</name>
    <dbReference type="NCBI Taxonomy" id="29159"/>
    <lineage>
        <taxon>Eukaryota</taxon>
        <taxon>Metazoa</taxon>
        <taxon>Spiralia</taxon>
        <taxon>Lophotrochozoa</taxon>
        <taxon>Mollusca</taxon>
        <taxon>Bivalvia</taxon>
        <taxon>Autobranchia</taxon>
        <taxon>Pteriomorphia</taxon>
        <taxon>Ostreida</taxon>
        <taxon>Ostreoidea</taxon>
        <taxon>Ostreidae</taxon>
        <taxon>Magallana</taxon>
    </lineage>
</organism>
<keyword evidence="6" id="KW-0472">Membrane</keyword>